<proteinExistence type="predicted"/>
<comment type="caution">
    <text evidence="1">The sequence shown here is derived from an EMBL/GenBank/DDBJ whole genome shotgun (WGS) entry which is preliminary data.</text>
</comment>
<dbReference type="Proteomes" id="UP000711488">
    <property type="component" value="Unassembled WGS sequence"/>
</dbReference>
<reference evidence="1" key="3">
    <citation type="submission" date="2019-06" db="EMBL/GenBank/DDBJ databases">
        <authorList>
            <person name="Poynton C."/>
            <person name="Hasenbein S."/>
            <person name="Benoit J.B."/>
            <person name="Sepulveda M.S."/>
            <person name="Poelchau M.F."/>
            <person name="Murali S.C."/>
            <person name="Chen S."/>
            <person name="Glastad K.M."/>
            <person name="Werren J.H."/>
            <person name="Vineis J.H."/>
            <person name="Bowen J.L."/>
            <person name="Friedrich M."/>
            <person name="Jones J."/>
            <person name="Robertson H.M."/>
            <person name="Feyereisen R."/>
            <person name="Mechler-Hickson A."/>
            <person name="Mathers N."/>
            <person name="Lee C.E."/>
            <person name="Colbourne J.K."/>
            <person name="Biales A."/>
            <person name="Johnston J.S."/>
            <person name="Wellborn G.A."/>
            <person name="Rosendale A.J."/>
            <person name="Cridge A.G."/>
            <person name="Munoz-Torres M.C."/>
            <person name="Bain P.A."/>
            <person name="Manny A.R."/>
            <person name="Major K.M."/>
            <person name="Lambert F.N."/>
            <person name="Vulpe C.D."/>
            <person name="Tuck P."/>
            <person name="Blalock B.J."/>
            <person name="Lin Y.-Y."/>
            <person name="Smith M.E."/>
            <person name="Ochoa-Acuna H."/>
            <person name="Chen M.-J.M."/>
            <person name="Childers C.P."/>
            <person name="Qu J."/>
            <person name="Dugan S."/>
            <person name="Lee S.L."/>
            <person name="Chao H."/>
            <person name="Dinh H."/>
            <person name="Han Y."/>
            <person name="Doddapaneni H."/>
            <person name="Worley K.C."/>
            <person name="Muzny D.M."/>
            <person name="Gibbs R.A."/>
            <person name="Richards S."/>
        </authorList>
    </citation>
    <scope>NUCLEOTIDE SEQUENCE</scope>
    <source>
        <strain evidence="1">HAZT.00-mixed</strain>
        <tissue evidence="1">Whole organism</tissue>
    </source>
</reference>
<accession>A0A6A0GTX0</accession>
<protein>
    <submittedName>
        <fullName evidence="1">Uncharacterized protein</fullName>
    </submittedName>
</protein>
<dbReference type="EMBL" id="JQDR03014351">
    <property type="protein sequence ID" value="KAA0188247.1"/>
    <property type="molecule type" value="Genomic_DNA"/>
</dbReference>
<gene>
    <name evidence="1" type="ORF">HAZT_HAZT011805</name>
</gene>
<sequence>MSDWNEFTLETERVFRTADLPPDVSAAEKLLRQKVLNASKHNIPSGSHITSKPGLSKEITDLMRQRDTLRSTNPSSPNIANMTARINRLTNNLKTTRWKEYLDTFNRHTNVKRLWSTIKAPKRKT</sequence>
<name>A0A6A0GTX0_HYAAZ</name>
<reference evidence="1" key="2">
    <citation type="journal article" date="2018" name="Environ. Sci. Technol.">
        <title>The Toxicogenome of Hyalella azteca: A Model for Sediment Ecotoxicology and Evolutionary Toxicology.</title>
        <authorList>
            <person name="Poynton H.C."/>
            <person name="Hasenbein S."/>
            <person name="Benoit J.B."/>
            <person name="Sepulveda M.S."/>
            <person name="Poelchau M.F."/>
            <person name="Hughes D.S.T."/>
            <person name="Murali S.C."/>
            <person name="Chen S."/>
            <person name="Glastad K.M."/>
            <person name="Goodisman M.A.D."/>
            <person name="Werren J.H."/>
            <person name="Vineis J.H."/>
            <person name="Bowen J.L."/>
            <person name="Friedrich M."/>
            <person name="Jones J."/>
            <person name="Robertson H.M."/>
            <person name="Feyereisen R."/>
            <person name="Mechler-Hickson A."/>
            <person name="Mathers N."/>
            <person name="Lee C.E."/>
            <person name="Colbourne J.K."/>
            <person name="Biales A."/>
            <person name="Johnston J.S."/>
            <person name="Wellborn G.A."/>
            <person name="Rosendale A.J."/>
            <person name="Cridge A.G."/>
            <person name="Munoz-Torres M.C."/>
            <person name="Bain P.A."/>
            <person name="Manny A.R."/>
            <person name="Major K.M."/>
            <person name="Lambert F.N."/>
            <person name="Vulpe C.D."/>
            <person name="Tuck P."/>
            <person name="Blalock B.J."/>
            <person name="Lin Y.Y."/>
            <person name="Smith M.E."/>
            <person name="Ochoa-Acuna H."/>
            <person name="Chen M.M."/>
            <person name="Childers C.P."/>
            <person name="Qu J."/>
            <person name="Dugan S."/>
            <person name="Lee S.L."/>
            <person name="Chao H."/>
            <person name="Dinh H."/>
            <person name="Han Y."/>
            <person name="Doddapaneni H."/>
            <person name="Worley K.C."/>
            <person name="Muzny D.M."/>
            <person name="Gibbs R.A."/>
            <person name="Richards S."/>
        </authorList>
    </citation>
    <scope>NUCLEOTIDE SEQUENCE</scope>
    <source>
        <strain evidence="1">HAZT.00-mixed</strain>
        <tissue evidence="1">Whole organism</tissue>
    </source>
</reference>
<organism evidence="1">
    <name type="scientific">Hyalella azteca</name>
    <name type="common">Amphipod</name>
    <dbReference type="NCBI Taxonomy" id="294128"/>
    <lineage>
        <taxon>Eukaryota</taxon>
        <taxon>Metazoa</taxon>
        <taxon>Ecdysozoa</taxon>
        <taxon>Arthropoda</taxon>
        <taxon>Crustacea</taxon>
        <taxon>Multicrustacea</taxon>
        <taxon>Malacostraca</taxon>
        <taxon>Eumalacostraca</taxon>
        <taxon>Peracarida</taxon>
        <taxon>Amphipoda</taxon>
        <taxon>Senticaudata</taxon>
        <taxon>Talitrida</taxon>
        <taxon>Talitroidea</taxon>
        <taxon>Hyalellidae</taxon>
        <taxon>Hyalella</taxon>
    </lineage>
</organism>
<reference evidence="1" key="1">
    <citation type="submission" date="2014-08" db="EMBL/GenBank/DDBJ databases">
        <authorList>
            <person name="Murali S."/>
            <person name="Richards S."/>
            <person name="Bandaranaike D."/>
            <person name="Bellair M."/>
            <person name="Blankenburg K."/>
            <person name="Chao H."/>
            <person name="Dinh H."/>
            <person name="Doddapaneni H."/>
            <person name="Dugan-Rocha S."/>
            <person name="Elkadiri S."/>
            <person name="Gnanaolivu R."/>
            <person name="Hughes D."/>
            <person name="Lee S."/>
            <person name="Li M."/>
            <person name="Ming W."/>
            <person name="Munidasa M."/>
            <person name="Muniz J."/>
            <person name="Nguyen L."/>
            <person name="Osuji N."/>
            <person name="Pu L.-L."/>
            <person name="Puazo M."/>
            <person name="Skinner E."/>
            <person name="Qu C."/>
            <person name="Quiroz J."/>
            <person name="Raj R."/>
            <person name="Weissenberger G."/>
            <person name="Xin Y."/>
            <person name="Zou X."/>
            <person name="Han Y."/>
            <person name="Worley K."/>
            <person name="Muzny D."/>
            <person name="Gibbs R."/>
        </authorList>
    </citation>
    <scope>NUCLEOTIDE SEQUENCE</scope>
    <source>
        <strain evidence="1">HAZT.00-mixed</strain>
        <tissue evidence="1">Whole organism</tissue>
    </source>
</reference>
<dbReference type="AlphaFoldDB" id="A0A6A0GTX0"/>
<evidence type="ECO:0000313" key="1">
    <source>
        <dbReference type="EMBL" id="KAA0188247.1"/>
    </source>
</evidence>